<protein>
    <recommendedName>
        <fullName evidence="3">Ribbon-helix-helix CopG family protein</fullName>
    </recommendedName>
</protein>
<dbReference type="RefSeq" id="WP_270115013.1">
    <property type="nucleotide sequence ID" value="NZ_BAAAOL010000003.1"/>
</dbReference>
<evidence type="ECO:0000313" key="1">
    <source>
        <dbReference type="EMBL" id="GLI42021.1"/>
    </source>
</evidence>
<evidence type="ECO:0000313" key="2">
    <source>
        <dbReference type="Proteomes" id="UP001144313"/>
    </source>
</evidence>
<dbReference type="Proteomes" id="UP001144313">
    <property type="component" value="Unassembled WGS sequence"/>
</dbReference>
<proteinExistence type="predicted"/>
<name>A0A9W6G7P5_9ACTN</name>
<gene>
    <name evidence="1" type="ORF">GALLR39Z86_18710</name>
</gene>
<sequence length="83" mass="9359">MVKLTVELPDDLAAWLADSAATRRSSRQDLVVEIMRDAYERSVAMEALAAKAVREHHELMRRLASGPSDPNVELVGRIFQKRL</sequence>
<dbReference type="EMBL" id="BSDT01000001">
    <property type="protein sequence ID" value="GLI42021.1"/>
    <property type="molecule type" value="Genomic_DNA"/>
</dbReference>
<dbReference type="AlphaFoldDB" id="A0A9W6G7P5"/>
<organism evidence="1 2">
    <name type="scientific">Glycomyces algeriensis</name>
    <dbReference type="NCBI Taxonomy" id="256037"/>
    <lineage>
        <taxon>Bacteria</taxon>
        <taxon>Bacillati</taxon>
        <taxon>Actinomycetota</taxon>
        <taxon>Actinomycetes</taxon>
        <taxon>Glycomycetales</taxon>
        <taxon>Glycomycetaceae</taxon>
        <taxon>Glycomyces</taxon>
    </lineage>
</organism>
<evidence type="ECO:0008006" key="3">
    <source>
        <dbReference type="Google" id="ProtNLM"/>
    </source>
</evidence>
<accession>A0A9W6G7P5</accession>
<comment type="caution">
    <text evidence="1">The sequence shown here is derived from an EMBL/GenBank/DDBJ whole genome shotgun (WGS) entry which is preliminary data.</text>
</comment>
<reference evidence="1" key="1">
    <citation type="submission" date="2022-12" db="EMBL/GenBank/DDBJ databases">
        <title>Reference genome sequencing for broad-spectrum identification of bacterial and archaeal isolates by mass spectrometry.</title>
        <authorList>
            <person name="Sekiguchi Y."/>
            <person name="Tourlousse D.M."/>
        </authorList>
    </citation>
    <scope>NUCLEOTIDE SEQUENCE</scope>
    <source>
        <strain evidence="1">LLR39Z86</strain>
    </source>
</reference>
<keyword evidence="2" id="KW-1185">Reference proteome</keyword>